<comment type="caution">
    <text evidence="2">The sequence shown here is derived from an EMBL/GenBank/DDBJ whole genome shotgun (WGS) entry which is preliminary data.</text>
</comment>
<evidence type="ECO:0000313" key="2">
    <source>
        <dbReference type="EMBL" id="NHM04707.1"/>
    </source>
</evidence>
<keyword evidence="1" id="KW-1133">Transmembrane helix</keyword>
<dbReference type="EMBL" id="JAAJBV010000005">
    <property type="protein sequence ID" value="NHM04707.1"/>
    <property type="molecule type" value="Genomic_DNA"/>
</dbReference>
<name>A0ABX0IGD3_9FLAO</name>
<feature type="transmembrane region" description="Helical" evidence="1">
    <location>
        <begin position="38"/>
        <end position="58"/>
    </location>
</feature>
<keyword evidence="1" id="KW-0812">Transmembrane</keyword>
<proteinExistence type="predicted"/>
<organism evidence="2 3">
    <name type="scientific">Flavobacterium celericrescens</name>
    <dbReference type="NCBI Taxonomy" id="2709780"/>
    <lineage>
        <taxon>Bacteria</taxon>
        <taxon>Pseudomonadati</taxon>
        <taxon>Bacteroidota</taxon>
        <taxon>Flavobacteriia</taxon>
        <taxon>Flavobacteriales</taxon>
        <taxon>Flavobacteriaceae</taxon>
        <taxon>Flavobacterium</taxon>
    </lineage>
</organism>
<sequence>METDFLKWPLSTQMAIISFAIGTFLFGLFFAFKNLDEIVIIGFFYVISAITVNGIMFLKLIYDWIKLKNNRDSIQKQVIILLTNIPIAITYLYIIIYSITSNSPF</sequence>
<reference evidence="2 3" key="1">
    <citation type="submission" date="2020-02" db="EMBL/GenBank/DDBJ databases">
        <authorList>
            <person name="Chen W.-M."/>
        </authorList>
    </citation>
    <scope>NUCLEOTIDE SEQUENCE [LARGE SCALE GENOMIC DNA]</scope>
    <source>
        <strain evidence="2 3">TWA-26</strain>
    </source>
</reference>
<accession>A0ABX0IGD3</accession>
<gene>
    <name evidence="2" type="ORF">G4L40_08325</name>
</gene>
<evidence type="ECO:0000256" key="1">
    <source>
        <dbReference type="SAM" id="Phobius"/>
    </source>
</evidence>
<evidence type="ECO:0000313" key="3">
    <source>
        <dbReference type="Proteomes" id="UP000761423"/>
    </source>
</evidence>
<keyword evidence="1" id="KW-0472">Membrane</keyword>
<feature type="transmembrane region" description="Helical" evidence="1">
    <location>
        <begin position="78"/>
        <end position="99"/>
    </location>
</feature>
<dbReference type="Proteomes" id="UP000761423">
    <property type="component" value="Unassembled WGS sequence"/>
</dbReference>
<dbReference type="RefSeq" id="WP_166236745.1">
    <property type="nucleotide sequence ID" value="NZ_JAAJBV010000005.1"/>
</dbReference>
<protein>
    <submittedName>
        <fullName evidence="2">Uncharacterized protein</fullName>
    </submittedName>
</protein>
<feature type="transmembrane region" description="Helical" evidence="1">
    <location>
        <begin position="12"/>
        <end position="32"/>
    </location>
</feature>
<keyword evidence="3" id="KW-1185">Reference proteome</keyword>